<reference evidence="1 2" key="1">
    <citation type="journal article" date="2024" name="Plant Biotechnol. J.">
        <title>Genome and CRISPR/Cas9 system of a widespread forest tree (Populus alba) in the world.</title>
        <authorList>
            <person name="Liu Y.J."/>
            <person name="Jiang P.F."/>
            <person name="Han X.M."/>
            <person name="Li X.Y."/>
            <person name="Wang H.M."/>
            <person name="Wang Y.J."/>
            <person name="Wang X.X."/>
            <person name="Zeng Q.Y."/>
        </authorList>
    </citation>
    <scope>NUCLEOTIDE SEQUENCE [LARGE SCALE GENOMIC DNA]</scope>
    <source>
        <strain evidence="2">cv. PAL-ZL1</strain>
    </source>
</reference>
<accession>A0ACC4AMU5</accession>
<protein>
    <submittedName>
        <fullName evidence="1">Uncharacterized protein</fullName>
    </submittedName>
</protein>
<evidence type="ECO:0000313" key="2">
    <source>
        <dbReference type="Proteomes" id="UP000309997"/>
    </source>
</evidence>
<comment type="caution">
    <text evidence="1">The sequence shown here is derived from an EMBL/GenBank/DDBJ whole genome shotgun (WGS) entry which is preliminary data.</text>
</comment>
<sequence length="72" mass="7535">MAAVFLPNATVSTSGSPTATTDSDSSSSIISYGAYAAVNLTAQELTLLCYVLVLVLLGFENRNDRSSNSNFP</sequence>
<proteinExistence type="predicted"/>
<name>A0ACC4AMU5_POPAL</name>
<evidence type="ECO:0000313" key="1">
    <source>
        <dbReference type="EMBL" id="KAL3567274.1"/>
    </source>
</evidence>
<dbReference type="Proteomes" id="UP000309997">
    <property type="component" value="Unassembled WGS sequence"/>
</dbReference>
<dbReference type="EMBL" id="RCHU02000017">
    <property type="protein sequence ID" value="KAL3567274.1"/>
    <property type="molecule type" value="Genomic_DNA"/>
</dbReference>
<organism evidence="1 2">
    <name type="scientific">Populus alba</name>
    <name type="common">White poplar</name>
    <dbReference type="NCBI Taxonomy" id="43335"/>
    <lineage>
        <taxon>Eukaryota</taxon>
        <taxon>Viridiplantae</taxon>
        <taxon>Streptophyta</taxon>
        <taxon>Embryophyta</taxon>
        <taxon>Tracheophyta</taxon>
        <taxon>Spermatophyta</taxon>
        <taxon>Magnoliopsida</taxon>
        <taxon>eudicotyledons</taxon>
        <taxon>Gunneridae</taxon>
        <taxon>Pentapetalae</taxon>
        <taxon>rosids</taxon>
        <taxon>fabids</taxon>
        <taxon>Malpighiales</taxon>
        <taxon>Salicaceae</taxon>
        <taxon>Saliceae</taxon>
        <taxon>Populus</taxon>
    </lineage>
</organism>
<gene>
    <name evidence="1" type="ORF">D5086_029925</name>
</gene>
<keyword evidence="2" id="KW-1185">Reference proteome</keyword>